<name>A0A6A7CAB5_9PEZI</name>
<feature type="region of interest" description="Disordered" evidence="1">
    <location>
        <begin position="135"/>
        <end position="216"/>
    </location>
</feature>
<feature type="compositionally biased region" description="Low complexity" evidence="1">
    <location>
        <begin position="207"/>
        <end position="216"/>
    </location>
</feature>
<proteinExistence type="predicted"/>
<dbReference type="Proteomes" id="UP000799421">
    <property type="component" value="Unassembled WGS sequence"/>
</dbReference>
<dbReference type="AlphaFoldDB" id="A0A6A7CAB5"/>
<accession>A0A6A7CAB5</accession>
<dbReference type="EMBL" id="MU005957">
    <property type="protein sequence ID" value="KAF2864471.1"/>
    <property type="molecule type" value="Genomic_DNA"/>
</dbReference>
<organism evidence="2 3">
    <name type="scientific">Piedraia hortae CBS 480.64</name>
    <dbReference type="NCBI Taxonomy" id="1314780"/>
    <lineage>
        <taxon>Eukaryota</taxon>
        <taxon>Fungi</taxon>
        <taxon>Dikarya</taxon>
        <taxon>Ascomycota</taxon>
        <taxon>Pezizomycotina</taxon>
        <taxon>Dothideomycetes</taxon>
        <taxon>Dothideomycetidae</taxon>
        <taxon>Capnodiales</taxon>
        <taxon>Piedraiaceae</taxon>
        <taxon>Piedraia</taxon>
    </lineage>
</organism>
<protein>
    <submittedName>
        <fullName evidence="2">Uncharacterized protein</fullName>
    </submittedName>
</protein>
<feature type="region of interest" description="Disordered" evidence="1">
    <location>
        <begin position="50"/>
        <end position="76"/>
    </location>
</feature>
<gene>
    <name evidence="2" type="ORF">K470DRAFT_254110</name>
</gene>
<keyword evidence="3" id="KW-1185">Reference proteome</keyword>
<feature type="compositionally biased region" description="Polar residues" evidence="1">
    <location>
        <begin position="1"/>
        <end position="15"/>
    </location>
</feature>
<feature type="region of interest" description="Disordered" evidence="1">
    <location>
        <begin position="1"/>
        <end position="32"/>
    </location>
</feature>
<sequence length="323" mass="35183">MSAATANFVSSTNDALSRKRGRAEDNQTDDAQDWSTDTFCFCVNESSPGGPETLARAHDQRQHHRPRAATRTPAAPVAPSVSVAGLAGLAFLVVAKLFTFGTNVVRGFYAGGGKGYDLSPLPPREFLGDFEQDNQEATPTKATDVGAETPLSSSKTPSRPPYKRRRSGRDSWVVPDESLLSPTRCGSIPTRSATLGRRSYTNRRSLRLSPSGGSRPLSPVHIQNHSYSHHSPVRRASVASTNSLGRSHSRAASAASAVFVTPEAERLVRRRAKQDRLADAQMTDMSRKLEELIRMGQQALGTKVEVCDDVDDYDENVEEGEEW</sequence>
<reference evidence="2" key="1">
    <citation type="journal article" date="2020" name="Stud. Mycol.">
        <title>101 Dothideomycetes genomes: a test case for predicting lifestyles and emergence of pathogens.</title>
        <authorList>
            <person name="Haridas S."/>
            <person name="Albert R."/>
            <person name="Binder M."/>
            <person name="Bloem J."/>
            <person name="Labutti K."/>
            <person name="Salamov A."/>
            <person name="Andreopoulos B."/>
            <person name="Baker S."/>
            <person name="Barry K."/>
            <person name="Bills G."/>
            <person name="Bluhm B."/>
            <person name="Cannon C."/>
            <person name="Castanera R."/>
            <person name="Culley D."/>
            <person name="Daum C."/>
            <person name="Ezra D."/>
            <person name="Gonzalez J."/>
            <person name="Henrissat B."/>
            <person name="Kuo A."/>
            <person name="Liang C."/>
            <person name="Lipzen A."/>
            <person name="Lutzoni F."/>
            <person name="Magnuson J."/>
            <person name="Mondo S."/>
            <person name="Nolan M."/>
            <person name="Ohm R."/>
            <person name="Pangilinan J."/>
            <person name="Park H.-J."/>
            <person name="Ramirez L."/>
            <person name="Alfaro M."/>
            <person name="Sun H."/>
            <person name="Tritt A."/>
            <person name="Yoshinaga Y."/>
            <person name="Zwiers L.-H."/>
            <person name="Turgeon B."/>
            <person name="Goodwin S."/>
            <person name="Spatafora J."/>
            <person name="Crous P."/>
            <person name="Grigoriev I."/>
        </authorList>
    </citation>
    <scope>NUCLEOTIDE SEQUENCE</scope>
    <source>
        <strain evidence="2">CBS 480.64</strain>
    </source>
</reference>
<evidence type="ECO:0000313" key="3">
    <source>
        <dbReference type="Proteomes" id="UP000799421"/>
    </source>
</evidence>
<dbReference type="OrthoDB" id="5138418at2759"/>
<evidence type="ECO:0000256" key="1">
    <source>
        <dbReference type="SAM" id="MobiDB-lite"/>
    </source>
</evidence>
<evidence type="ECO:0000313" key="2">
    <source>
        <dbReference type="EMBL" id="KAF2864471.1"/>
    </source>
</evidence>